<accession>A0AAE4AQH2</accession>
<comment type="caution">
    <text evidence="7">The sequence shown here is derived from an EMBL/GenBank/DDBJ whole genome shotgun (WGS) entry which is preliminary data.</text>
</comment>
<keyword evidence="2 6" id="KW-0812">Transmembrane</keyword>
<keyword evidence="3 6" id="KW-1133">Transmembrane helix</keyword>
<comment type="subcellular location">
    <subcellularLocation>
        <location evidence="1">Membrane</location>
        <topology evidence="1">Single-pass membrane protein</topology>
    </subcellularLocation>
</comment>
<dbReference type="RefSeq" id="WP_306883866.1">
    <property type="nucleotide sequence ID" value="NZ_JAUSUL010000001.1"/>
</dbReference>
<feature type="compositionally biased region" description="Gly residues" evidence="5">
    <location>
        <begin position="19"/>
        <end position="29"/>
    </location>
</feature>
<dbReference type="Pfam" id="PF04228">
    <property type="entry name" value="Zn_peptidase"/>
    <property type="match status" value="1"/>
</dbReference>
<evidence type="ECO:0000256" key="6">
    <source>
        <dbReference type="SAM" id="Phobius"/>
    </source>
</evidence>
<evidence type="ECO:0000256" key="1">
    <source>
        <dbReference type="ARBA" id="ARBA00004167"/>
    </source>
</evidence>
<protein>
    <submittedName>
        <fullName evidence="7">Metalloprotease</fullName>
    </submittedName>
</protein>
<evidence type="ECO:0000313" key="7">
    <source>
        <dbReference type="EMBL" id="MDQ0314081.1"/>
    </source>
</evidence>
<keyword evidence="7" id="KW-0482">Metalloprotease</keyword>
<dbReference type="AlphaFoldDB" id="A0AAE4AQH2"/>
<dbReference type="GO" id="GO:0008237">
    <property type="term" value="F:metallopeptidase activity"/>
    <property type="evidence" value="ECO:0007669"/>
    <property type="project" value="UniProtKB-KW"/>
</dbReference>
<gene>
    <name evidence="7" type="ORF">J2S73_000518</name>
</gene>
<reference evidence="7" key="1">
    <citation type="submission" date="2023-07" db="EMBL/GenBank/DDBJ databases">
        <title>Genomic Encyclopedia of Type Strains, Phase IV (KMG-IV): sequencing the most valuable type-strain genomes for metagenomic binning, comparative biology and taxonomic classification.</title>
        <authorList>
            <person name="Goeker M."/>
        </authorList>
    </citation>
    <scope>NUCLEOTIDE SEQUENCE</scope>
    <source>
        <strain evidence="7">DSM 21202</strain>
    </source>
</reference>
<dbReference type="InterPro" id="IPR007343">
    <property type="entry name" value="Uncharacterised_pept_Zn_put"/>
</dbReference>
<organism evidence="7 8">
    <name type="scientific">Amorphus orientalis</name>
    <dbReference type="NCBI Taxonomy" id="649198"/>
    <lineage>
        <taxon>Bacteria</taxon>
        <taxon>Pseudomonadati</taxon>
        <taxon>Pseudomonadota</taxon>
        <taxon>Alphaproteobacteria</taxon>
        <taxon>Hyphomicrobiales</taxon>
        <taxon>Amorphaceae</taxon>
        <taxon>Amorphus</taxon>
    </lineage>
</organism>
<feature type="region of interest" description="Disordered" evidence="5">
    <location>
        <begin position="1"/>
        <end position="29"/>
    </location>
</feature>
<evidence type="ECO:0000256" key="3">
    <source>
        <dbReference type="ARBA" id="ARBA00022989"/>
    </source>
</evidence>
<keyword evidence="4 6" id="KW-0472">Membrane</keyword>
<dbReference type="GO" id="GO:0016020">
    <property type="term" value="C:membrane"/>
    <property type="evidence" value="ECO:0007669"/>
    <property type="project" value="UniProtKB-SubCell"/>
</dbReference>
<evidence type="ECO:0000256" key="4">
    <source>
        <dbReference type="ARBA" id="ARBA00023136"/>
    </source>
</evidence>
<keyword evidence="7" id="KW-0378">Hydrolase</keyword>
<sequence>MRWRGRRQSSNVEDRRGRGGFGSGLGKGGLSFPRGGGSGGIGGRGLIGLVAIVAVLWLLGVNPVDLLQGTLSPDRQTAGTRLPETSAQNQASAPEDELKQFVSVVLADTEDVWHELFRASGETYSEPTLVLFSDQVRSACGFAGAAMGPFYCPGDSTVYLDLGFFRELRERFEAPGDFAQAYVIAHEVGHHVQNLVGILPKYNELRQTLSEREANALSVRLELQADCFAGVFAYFERQRGVLEEGDVAEALGAAAAVGDDAIQRRTQGQVVPDAFNHGSSADRQAWFQAGFETGDVTRCDTFSRDDP</sequence>
<dbReference type="PANTHER" id="PTHR30168:SF0">
    <property type="entry name" value="INNER MEMBRANE PROTEIN"/>
    <property type="match status" value="1"/>
</dbReference>
<evidence type="ECO:0000256" key="2">
    <source>
        <dbReference type="ARBA" id="ARBA00022692"/>
    </source>
</evidence>
<dbReference type="Proteomes" id="UP001229244">
    <property type="component" value="Unassembled WGS sequence"/>
</dbReference>
<evidence type="ECO:0000313" key="8">
    <source>
        <dbReference type="Proteomes" id="UP001229244"/>
    </source>
</evidence>
<evidence type="ECO:0000256" key="5">
    <source>
        <dbReference type="SAM" id="MobiDB-lite"/>
    </source>
</evidence>
<name>A0AAE4AQH2_9HYPH</name>
<dbReference type="EMBL" id="JAUSUL010000001">
    <property type="protein sequence ID" value="MDQ0314081.1"/>
    <property type="molecule type" value="Genomic_DNA"/>
</dbReference>
<keyword evidence="8" id="KW-1185">Reference proteome</keyword>
<proteinExistence type="predicted"/>
<feature type="transmembrane region" description="Helical" evidence="6">
    <location>
        <begin position="41"/>
        <end position="60"/>
    </location>
</feature>
<keyword evidence="7" id="KW-0645">Protease</keyword>
<dbReference type="PANTHER" id="PTHR30168">
    <property type="entry name" value="PUTATIVE MEMBRANE PROTEIN YPFJ"/>
    <property type="match status" value="1"/>
</dbReference>